<dbReference type="GeneID" id="56906830"/>
<organism evidence="1 2">
    <name type="scientific">Gluconobacter oxydans DSM 3504</name>
    <dbReference type="NCBI Taxonomy" id="1288313"/>
    <lineage>
        <taxon>Bacteria</taxon>
        <taxon>Pseudomonadati</taxon>
        <taxon>Pseudomonadota</taxon>
        <taxon>Alphaproteobacteria</taxon>
        <taxon>Acetobacterales</taxon>
        <taxon>Acetobacteraceae</taxon>
        <taxon>Gluconobacter</taxon>
    </lineage>
</organism>
<accession>A0A067Z6K5</accession>
<dbReference type="KEGG" id="goy:GLS_c23270"/>
<dbReference type="EMBL" id="CP004373">
    <property type="protein sequence ID" value="AHK72198.1"/>
    <property type="molecule type" value="Genomic_DNA"/>
</dbReference>
<dbReference type="HOGENOM" id="CLU_1276156_0_0_5"/>
<gene>
    <name evidence="1" type="ORF">GLS_c23270</name>
</gene>
<name>A0A067Z6K5_GLUOY</name>
<proteinExistence type="predicted"/>
<dbReference type="Proteomes" id="UP000031656">
    <property type="component" value="Chromosome"/>
</dbReference>
<dbReference type="RefSeq" id="WP_148295933.1">
    <property type="nucleotide sequence ID" value="NZ_CP004373.1"/>
</dbReference>
<evidence type="ECO:0000313" key="2">
    <source>
        <dbReference type="Proteomes" id="UP000031656"/>
    </source>
</evidence>
<reference evidence="1 2" key="1">
    <citation type="journal article" date="2015" name="Appl. Microbiol. Biotechnol.">
        <title>The consequence of an additional NADH dehydrogenase paralog on the growth of Gluconobacter oxydans DSM3504.</title>
        <authorList>
            <person name="Kostner D."/>
            <person name="Luchterhand B."/>
            <person name="Junker A."/>
            <person name="Volland S."/>
            <person name="Daniel R."/>
            <person name="Buchs J."/>
            <person name="Liebl W."/>
            <person name="Ehrenreich A."/>
        </authorList>
    </citation>
    <scope>NUCLEOTIDE SEQUENCE [LARGE SCALE GENOMIC DNA]</scope>
    <source>
        <strain evidence="1">DSM 3504</strain>
    </source>
</reference>
<sequence length="216" mass="23415">MIISWSNIGKLSVSIFAVGASIATIFQGYSAVGAGKDAKKSADTAQTQAKATKDLAETLKESLTLTARAYEIIEFPHKEEILISDIGNIDLYYKNIGVTPARNIHFVGGHKIVSASEAVNISTSDLVALDGGKIRTSQITGAGSEKTYINFTPTKSDIRRLTEGDALIVFAQVDYDDVFNSHHKTQICTEYFFNVAGNGSTLKTLEKDCHNWSEST</sequence>
<protein>
    <submittedName>
        <fullName evidence="1">Uncharacterized protein</fullName>
    </submittedName>
</protein>
<dbReference type="AlphaFoldDB" id="A0A067Z6K5"/>
<evidence type="ECO:0000313" key="1">
    <source>
        <dbReference type="EMBL" id="AHK72198.1"/>
    </source>
</evidence>